<dbReference type="Gene3D" id="3.30.565.10">
    <property type="entry name" value="Histidine kinase-like ATPase, C-terminal domain"/>
    <property type="match status" value="1"/>
</dbReference>
<dbReference type="InterPro" id="IPR003661">
    <property type="entry name" value="HisK_dim/P_dom"/>
</dbReference>
<dbReference type="EMBL" id="LK996017">
    <property type="protein sequence ID" value="CDX02810.1"/>
    <property type="molecule type" value="Genomic_DNA"/>
</dbReference>
<keyword evidence="8" id="KW-0067">ATP-binding</keyword>
<dbReference type="SUPFAM" id="SSF55874">
    <property type="entry name" value="ATPase domain of HSP90 chaperone/DNA topoisomerase II/histidine kinase"/>
    <property type="match status" value="1"/>
</dbReference>
<keyword evidence="10" id="KW-1133">Transmembrane helix</keyword>
<feature type="domain" description="Histidine kinase" evidence="11">
    <location>
        <begin position="241"/>
        <end position="454"/>
    </location>
</feature>
<dbReference type="SMART" id="SM00388">
    <property type="entry name" value="HisKA"/>
    <property type="match status" value="1"/>
</dbReference>
<evidence type="ECO:0000313" key="12">
    <source>
        <dbReference type="EMBL" id="CDX02810.1"/>
    </source>
</evidence>
<evidence type="ECO:0000256" key="2">
    <source>
        <dbReference type="ARBA" id="ARBA00004370"/>
    </source>
</evidence>
<name>A0A098B372_DESHA</name>
<sequence length="454" mass="50517">MKSMLRILGRYVGSAAGIALILLILNAALFLLWVTGAKQENGNSYRVSVIADGLAKEGEEYTLADSARQAMTARYEWAMLLSDSGEILWSLNLPRELSRTYTIPEVASFTKWYLQDYPVYVWRHQDGLLVVGCPKGSVWKMGMELPQSIMDKTIFWIPIVLAANGLAAVLLALLLGLRLFRSMHTLVKGIEQMAAKQPVQLGTNGVLGDLAAALNQTSRELQRQEIALQKREQARTSWIAGISHDIRTPLSMVMGYASQLEDNQELPRPAREQAGIVRQQSQRIKTLVNDLNLASKLEYDMQPLHQEEVLLAPLLRQIAADFLNGGLARPYSLELDVDESARQAKVLGDQELLRRAVYNLIQNSIRHNPQGCAIRITLERVNSCWVMAVADNGKGFDQELLDRLKEEDSLTGMPSHGLGLTLVRQIARVHEGTTEFENLPEGGCRVVINLPPSS</sequence>
<evidence type="ECO:0000256" key="5">
    <source>
        <dbReference type="ARBA" id="ARBA00022679"/>
    </source>
</evidence>
<dbReference type="GO" id="GO:0007234">
    <property type="term" value="P:osmosensory signaling via phosphorelay pathway"/>
    <property type="evidence" value="ECO:0007669"/>
    <property type="project" value="TreeGrafter"/>
</dbReference>
<keyword evidence="10" id="KW-0812">Transmembrane</keyword>
<keyword evidence="6" id="KW-0547">Nucleotide-binding</keyword>
<dbReference type="PROSITE" id="PS50109">
    <property type="entry name" value="HIS_KIN"/>
    <property type="match status" value="1"/>
</dbReference>
<dbReference type="CDD" id="cd00075">
    <property type="entry name" value="HATPase"/>
    <property type="match status" value="1"/>
</dbReference>
<evidence type="ECO:0000256" key="9">
    <source>
        <dbReference type="ARBA" id="ARBA00023012"/>
    </source>
</evidence>
<evidence type="ECO:0000256" key="8">
    <source>
        <dbReference type="ARBA" id="ARBA00022840"/>
    </source>
</evidence>
<evidence type="ECO:0000256" key="10">
    <source>
        <dbReference type="SAM" id="Phobius"/>
    </source>
</evidence>
<dbReference type="InterPro" id="IPR036097">
    <property type="entry name" value="HisK_dim/P_sf"/>
</dbReference>
<accession>A0A098B372</accession>
<dbReference type="Gene3D" id="1.10.287.130">
    <property type="match status" value="1"/>
</dbReference>
<evidence type="ECO:0000256" key="6">
    <source>
        <dbReference type="ARBA" id="ARBA00022741"/>
    </source>
</evidence>
<keyword evidence="7 12" id="KW-0418">Kinase</keyword>
<dbReference type="AlphaFoldDB" id="A0A098B372"/>
<dbReference type="RefSeq" id="WP_208925803.1">
    <property type="nucleotide sequence ID" value="NZ_JAYFNZ010000011.1"/>
</dbReference>
<dbReference type="PANTHER" id="PTHR42878">
    <property type="entry name" value="TWO-COMPONENT HISTIDINE KINASE"/>
    <property type="match status" value="1"/>
</dbReference>
<evidence type="ECO:0000256" key="4">
    <source>
        <dbReference type="ARBA" id="ARBA00022553"/>
    </source>
</evidence>
<gene>
    <name evidence="12" type="ORF">DPCES_2923</name>
</gene>
<comment type="subcellular location">
    <subcellularLocation>
        <location evidence="2">Membrane</location>
    </subcellularLocation>
</comment>
<proteinExistence type="predicted"/>
<dbReference type="GO" id="GO:0000155">
    <property type="term" value="F:phosphorelay sensor kinase activity"/>
    <property type="evidence" value="ECO:0007669"/>
    <property type="project" value="InterPro"/>
</dbReference>
<dbReference type="PANTHER" id="PTHR42878:SF7">
    <property type="entry name" value="SENSOR HISTIDINE KINASE GLRK"/>
    <property type="match status" value="1"/>
</dbReference>
<evidence type="ECO:0000256" key="3">
    <source>
        <dbReference type="ARBA" id="ARBA00012438"/>
    </source>
</evidence>
<keyword evidence="9" id="KW-0902">Two-component regulatory system</keyword>
<dbReference type="InterPro" id="IPR036890">
    <property type="entry name" value="HATPase_C_sf"/>
</dbReference>
<reference evidence="12" key="1">
    <citation type="submission" date="2014-07" db="EMBL/GenBank/DDBJ databases">
        <authorList>
            <person name="Hornung V.Bastian."/>
        </authorList>
    </citation>
    <scope>NUCLEOTIDE SEQUENCE</scope>
    <source>
        <strain evidence="12">PCE-S</strain>
    </source>
</reference>
<dbReference type="InterPro" id="IPR005467">
    <property type="entry name" value="His_kinase_dom"/>
</dbReference>
<dbReference type="EC" id="2.7.13.3" evidence="3"/>
<dbReference type="PATRIC" id="fig|49338.4.peg.3142"/>
<evidence type="ECO:0000256" key="1">
    <source>
        <dbReference type="ARBA" id="ARBA00000085"/>
    </source>
</evidence>
<keyword evidence="4" id="KW-0597">Phosphoprotein</keyword>
<dbReference type="InterPro" id="IPR003594">
    <property type="entry name" value="HATPase_dom"/>
</dbReference>
<evidence type="ECO:0000256" key="7">
    <source>
        <dbReference type="ARBA" id="ARBA00022777"/>
    </source>
</evidence>
<dbReference type="InterPro" id="IPR004358">
    <property type="entry name" value="Sig_transdc_His_kin-like_C"/>
</dbReference>
<organism evidence="12">
    <name type="scientific">Desulfitobacterium hafniense</name>
    <name type="common">Desulfitobacterium frappieri</name>
    <dbReference type="NCBI Taxonomy" id="49338"/>
    <lineage>
        <taxon>Bacteria</taxon>
        <taxon>Bacillati</taxon>
        <taxon>Bacillota</taxon>
        <taxon>Clostridia</taxon>
        <taxon>Eubacteriales</taxon>
        <taxon>Desulfitobacteriaceae</taxon>
        <taxon>Desulfitobacterium</taxon>
    </lineage>
</organism>
<dbReference type="Pfam" id="PF00512">
    <property type="entry name" value="HisKA"/>
    <property type="match status" value="1"/>
</dbReference>
<dbReference type="SMART" id="SM00387">
    <property type="entry name" value="HATPase_c"/>
    <property type="match status" value="1"/>
</dbReference>
<comment type="catalytic activity">
    <reaction evidence="1">
        <text>ATP + protein L-histidine = ADP + protein N-phospho-L-histidine.</text>
        <dbReference type="EC" id="2.7.13.3"/>
    </reaction>
</comment>
<dbReference type="PRINTS" id="PR00344">
    <property type="entry name" value="BCTRLSENSOR"/>
</dbReference>
<dbReference type="SUPFAM" id="SSF47384">
    <property type="entry name" value="Homodimeric domain of signal transducing histidine kinase"/>
    <property type="match status" value="1"/>
</dbReference>
<keyword evidence="5 12" id="KW-0808">Transferase</keyword>
<keyword evidence="10" id="KW-0472">Membrane</keyword>
<feature type="transmembrane region" description="Helical" evidence="10">
    <location>
        <begin position="154"/>
        <end position="180"/>
    </location>
</feature>
<evidence type="ECO:0000259" key="11">
    <source>
        <dbReference type="PROSITE" id="PS50109"/>
    </source>
</evidence>
<dbReference type="CDD" id="cd00082">
    <property type="entry name" value="HisKA"/>
    <property type="match status" value="1"/>
</dbReference>
<dbReference type="GO" id="GO:0030295">
    <property type="term" value="F:protein kinase activator activity"/>
    <property type="evidence" value="ECO:0007669"/>
    <property type="project" value="TreeGrafter"/>
</dbReference>
<dbReference type="Pfam" id="PF02518">
    <property type="entry name" value="HATPase_c"/>
    <property type="match status" value="1"/>
</dbReference>
<dbReference type="GO" id="GO:0000156">
    <property type="term" value="F:phosphorelay response regulator activity"/>
    <property type="evidence" value="ECO:0007669"/>
    <property type="project" value="TreeGrafter"/>
</dbReference>
<dbReference type="GO" id="GO:0005524">
    <property type="term" value="F:ATP binding"/>
    <property type="evidence" value="ECO:0007669"/>
    <property type="project" value="UniProtKB-KW"/>
</dbReference>
<protein>
    <recommendedName>
        <fullName evidence="3">histidine kinase</fullName>
        <ecNumber evidence="3">2.7.13.3</ecNumber>
    </recommendedName>
</protein>
<dbReference type="InterPro" id="IPR050351">
    <property type="entry name" value="BphY/WalK/GraS-like"/>
</dbReference>
<feature type="transmembrane region" description="Helical" evidence="10">
    <location>
        <begin position="12"/>
        <end position="34"/>
    </location>
</feature>